<evidence type="ECO:0000256" key="9">
    <source>
        <dbReference type="ARBA" id="ARBA00023242"/>
    </source>
</evidence>
<sequence length="2940" mass="333835">MHSCELPFNIMNKPLRKSSRIKNSNNVLSKESPIDSCQNSKGASKEPETNIVISNKRRKTKEPSEGPLPTTPTTIDNNKNSNKRETAPPEEGSRRSTRRRDAESFVDRSSKLPSSQYQNGIEIKRFDYDKLVEMFDKRQKTGRNSTSKAKRILTIEGDDKTYKIYRKDFYKVGIDESIINLKNEENVDKHEKINGDILLTSGNGEKSTRESIERNGDEGNLQEVDKESMNASIINSDESLQTNSETIDKSTVVEGKSPPGSVDTSPDASEISNNISNNICTESTSDNKSSLQVQSVEATSSPSQVSSDVLNVPENSSIKIEADTDGNNQVLESQNEIEDGVMENEPAISSVQVEDANNSEAMDVDVPSASGLPLGGENVSQSSKEIVNEVDVTKEDTTTNVEERELTPMEVSETAETMTPKIVTPTKSPLTSKISTPLKSVSSNKSTSNTPTKTLSVPNSIPSIGIASPSKAQLTSSPKTASASGGGVQSRIKIELPKAVEIPSQKEEHINGEAKSTVGPTEALKIVITDNTGSGTSTAPNSSIPSDSLIPVPSSNSNVEVMKSESSIYKRVKQLKEQGLWSQARLPQKKWLGCGMTLAIKKLHSKLEGKEEEEERAQRIRAEKMANRVAKEIRKFWEGAAKLVDMKEQLILNKKRQEIRRRNMDKIVDQANIFSNQVGQTLQGGSVEPDEYMIDGDNSLSNPFNNDIKDVDELDELDALVKGQNAPLSDILEGLPPEYLAEVQGAPTNSEYNFDSNDFEDVIAPKKRKIEELPEDELTLSSSGGQMDEDSSNTLIKPELSKSKITNFEKMREECQTLQPQGFTLESAHINVEQPSMIRGVLREYQLLGLNWLYTLFKRHVNGILADEMGLGKTLQTISLLAYLVEKERIWRPHLIIVPTSVILNWDMEFKKWCPNFKTLVYHGTARERGDLRKGWTKDDSFDVVITSYKIIINDINVFRKRKWQYLILDEAHTIKNFKTQAWQKLVNLKSMNRLLLTGTPLQNDLMELHSLLKFLMPTIFTSQSDFKEVFNDPLVDFAGGNGDSNPELVGKLHDILRPFLLRRLKKDVEKQLPKKREIIVKCSLANRQRSLYDDFICRRETQALLASGSIFHVLNVTMQLRKVCNHPNLHETRSVESPVVLFAIKVSYPAIVFDIVKPYVDEKLRNLPTGMIFNGNKPFSIRALNCLRKIKCTRQEYASSLASNMPILPKIKGFKLNFHNFMSTKIYNREELRDGQRIFDVDMKNLTALDLKIDDEFILSFDDDEIDRIPLVVKDKKPLHCKFGIDQTTKKPGIYVVNRNNIIFSTKLQELQFSRNVKNDFILIKKGEAEARKLRFSSIQHKNFSSVVQLPKNYSTKALLNFRAVSTHYNNKKNFQSGSSQNVVKKESSQVDSNCVDMVGVDEGVEKEFKTPEYFSFLKNLNPEDFVDRRAREQQLMEKENCADMISTISVNRINNINDPLIYDETLHLLEKEFKKDSELSNHCTLFNWLDFNTSVEVYNKKFLEDLLNDCIDKFDIFTYPAITKGIQVVPVGRGRSFDVVNEMESMEKMSKKIYDNLDIYYHRLETSAMFSFPELRLIEYDCGKLQRLTIMLRELFSQGHRVLIFTQMSSMLDILQEFLSYHGYKYFRLDGSTPLDQRQAMMEQFNNDNKIFCFILSTRSGGIGINLTGADTVIFYDSDWNPTMDAQAQDRCHRIGQTKDVTIYRLISEYTIEEAILERAVMKRKLGEMAIDNAKFTPDYFKNMTIKDLFKDNIESFDRDIAESKVEVASDNEIRKALALTEDKVDANAAEVAEKEAATEYDEVLPSAQSYDDQEIDEELKPLVDSLTSVEKYAVKYLQQLNDPELQKRLEEIEMNDQLIDIDNLNERKECTDGFDEVSSKKNRKRINPNNVLPSRASERISRVALNKVIEAEDREAFAKVKQICKIRDKSNKKSSSNSSNNANHTKCRNKKNDNISKRSSNIKEKKNSTKKKRIIKNNTTPRIDNTSIKDDCKNSDKSPKSTSNSNIVSPHTKSYVSPPTLPPKLSSSRLIMKPCNNSNNVSTPPKPIVKSSTLVNNFATQNLPIKSNSPKVDYVQNGSKVFCAKLSKNVSTVIKPPRTCYNTLPISKPPARQPIFRNTPVSLNSNHSQASNINNKPPEVKRVVYICVKNNSQNATNPVLPKVCSYISSQKPSVPSLPPSRNSIPNFTISRPEPRPFSSLRITNNTSVTQKIPISSNTRKDLYYSSIYFYLAKGFKNNFYCILLIPHVYFDVPTYAPLSPPLTQYDYEALYYDPSQYFLYRSDLMTEAELPSHIYEWPKRKQSNKLGIINVDTNHTNIMNDYFRSSDRYSPSVSAVISMESSPKDSTDTAAPSPIPMETEERCRRTVIGGEMYNCPRIPPICCKPTLFGELRSTIDYNVFNRPWISYSERGFPYNSKHDYEQINWNVVEDYFLFKSIVIDQNIRSVDFNTSRCRETPNWLPARQCHLRYLHSIMPKEEGKDQVYDLIGKKVRKVQVSAAEHSFRKRHGKKRLEEFYLHDAKKILKLSIAAEAKVIVSKPLVKYDFHLVPTENVDYTEFSDTMNKHMIERLNFRSENRFSIKDFSDPSYKLKNWIKNDLSQSSKPPYIDSAFATMNKRVKEYQDRVIPFKKTPLCVGNNNAFLDPVNCTTIERIDFNDINVFRQQPPVTRPDYTTMVQPRTIQISRRPLNISGSQINVNQTPQLMPMTYRSGGLTISNTGQGNTPRYIQADINHQRRFSVQSSRTGTLSQSSSTSSNPTTIQQYHLQGTQKQQQQQTKSPINVQQPQQQQTTSSSSQPQYHSSVMVNSGDRGIPRIASFQYVQSQNHPTPQNVTRPPVRTMYPAGTGRKVHQMPTSRIQGSGNFLYGMQGGHPGIVKTVSTHRIITKPSSSSQQHTQQQQQQQQQSQQQQQPHQQAPPRLSQTAGPFSAKKVYGCAQK</sequence>
<feature type="compositionally biased region" description="Low complexity" evidence="11">
    <location>
        <begin position="437"/>
        <end position="456"/>
    </location>
</feature>
<feature type="compositionally biased region" description="Low complexity" evidence="11">
    <location>
        <begin position="269"/>
        <end position="284"/>
    </location>
</feature>
<dbReference type="CDD" id="cd18793">
    <property type="entry name" value="SF2_C_SNF"/>
    <property type="match status" value="1"/>
</dbReference>
<feature type="compositionally biased region" description="Polar residues" evidence="11">
    <location>
        <begin position="425"/>
        <end position="435"/>
    </location>
</feature>
<feature type="region of interest" description="Disordered" evidence="11">
    <location>
        <begin position="2740"/>
        <end position="2812"/>
    </location>
</feature>
<name>A0AAF5DHC8_STRER</name>
<feature type="compositionally biased region" description="Low complexity" evidence="11">
    <location>
        <begin position="2890"/>
        <end position="2916"/>
    </location>
</feature>
<evidence type="ECO:0000256" key="8">
    <source>
        <dbReference type="ARBA" id="ARBA00023125"/>
    </source>
</evidence>
<dbReference type="InterPro" id="IPR049730">
    <property type="entry name" value="SNF2/RAD54-like_C"/>
</dbReference>
<dbReference type="Pfam" id="PF00176">
    <property type="entry name" value="SNF2-rel_dom"/>
    <property type="match status" value="1"/>
</dbReference>
<keyword evidence="7" id="KW-0156">Chromatin regulator</keyword>
<evidence type="ECO:0000256" key="4">
    <source>
        <dbReference type="ARBA" id="ARBA00022801"/>
    </source>
</evidence>
<keyword evidence="8" id="KW-0238">DNA-binding</keyword>
<evidence type="ECO:0000313" key="15">
    <source>
        <dbReference type="WBParaSite" id="TCONS_00012165.p1"/>
    </source>
</evidence>
<dbReference type="InterPro" id="IPR000330">
    <property type="entry name" value="SNF2_N"/>
</dbReference>
<feature type="region of interest" description="Disordered" evidence="11">
    <location>
        <begin position="1"/>
        <end position="113"/>
    </location>
</feature>
<dbReference type="GO" id="GO:0000812">
    <property type="term" value="C:Swr1 complex"/>
    <property type="evidence" value="ECO:0007669"/>
    <property type="project" value="TreeGrafter"/>
</dbReference>
<keyword evidence="6" id="KW-0067">ATP-binding</keyword>
<dbReference type="GO" id="GO:0003677">
    <property type="term" value="F:DNA binding"/>
    <property type="evidence" value="ECO:0007669"/>
    <property type="project" value="UniProtKB-KW"/>
</dbReference>
<feature type="region of interest" description="Disordered" evidence="11">
    <location>
        <begin position="531"/>
        <end position="551"/>
    </location>
</feature>
<dbReference type="Proteomes" id="UP000035681">
    <property type="component" value="Unplaced"/>
</dbReference>
<evidence type="ECO:0000256" key="5">
    <source>
        <dbReference type="ARBA" id="ARBA00022806"/>
    </source>
</evidence>
<feature type="compositionally biased region" description="Polar residues" evidence="11">
    <location>
        <begin position="286"/>
        <end position="309"/>
    </location>
</feature>
<comment type="similarity">
    <text evidence="2">Belongs to the SNF2/RAD54 helicase family. SWR1 subfamily.</text>
</comment>
<evidence type="ECO:0000259" key="13">
    <source>
        <dbReference type="PROSITE" id="PS51194"/>
    </source>
</evidence>
<dbReference type="PANTHER" id="PTHR45685:SF1">
    <property type="entry name" value="HELICASE SRCAP"/>
    <property type="match status" value="1"/>
</dbReference>
<feature type="compositionally biased region" description="Basic and acidic residues" evidence="11">
    <location>
        <begin position="82"/>
        <end position="110"/>
    </location>
</feature>
<dbReference type="PROSITE" id="PS51194">
    <property type="entry name" value="HELICASE_CTER"/>
    <property type="match status" value="1"/>
</dbReference>
<dbReference type="InterPro" id="IPR038718">
    <property type="entry name" value="SNF2-like_sf"/>
</dbReference>
<dbReference type="PANTHER" id="PTHR45685">
    <property type="entry name" value="HELICASE SRCAP-RELATED"/>
    <property type="match status" value="1"/>
</dbReference>
<dbReference type="GO" id="GO:0004386">
    <property type="term" value="F:helicase activity"/>
    <property type="evidence" value="ECO:0007669"/>
    <property type="project" value="UniProtKB-KW"/>
</dbReference>
<evidence type="ECO:0000313" key="14">
    <source>
        <dbReference type="Proteomes" id="UP000035681"/>
    </source>
</evidence>
<feature type="region of interest" description="Disordered" evidence="11">
    <location>
        <begin position="198"/>
        <end position="220"/>
    </location>
</feature>
<feature type="region of interest" description="Disordered" evidence="11">
    <location>
        <begin position="1875"/>
        <end position="1896"/>
    </location>
</feature>
<keyword evidence="10" id="KW-0175">Coiled coil</keyword>
<evidence type="ECO:0000256" key="11">
    <source>
        <dbReference type="SAM" id="MobiDB-lite"/>
    </source>
</evidence>
<evidence type="ECO:0000259" key="12">
    <source>
        <dbReference type="PROSITE" id="PS51192"/>
    </source>
</evidence>
<organism evidence="14 15">
    <name type="scientific">Strongyloides stercoralis</name>
    <name type="common">Threadworm</name>
    <dbReference type="NCBI Taxonomy" id="6248"/>
    <lineage>
        <taxon>Eukaryota</taxon>
        <taxon>Metazoa</taxon>
        <taxon>Ecdysozoa</taxon>
        <taxon>Nematoda</taxon>
        <taxon>Chromadorea</taxon>
        <taxon>Rhabditida</taxon>
        <taxon>Tylenchina</taxon>
        <taxon>Panagrolaimomorpha</taxon>
        <taxon>Strongyloidoidea</taxon>
        <taxon>Strongyloididae</taxon>
        <taxon>Strongyloides</taxon>
    </lineage>
</organism>
<dbReference type="Gene3D" id="3.40.50.300">
    <property type="entry name" value="P-loop containing nucleotide triphosphate hydrolases"/>
    <property type="match status" value="1"/>
</dbReference>
<dbReference type="FunFam" id="3.40.50.10810:FF:000005">
    <property type="entry name" value="Photoperiod-independent early flowering 1"/>
    <property type="match status" value="1"/>
</dbReference>
<evidence type="ECO:0000256" key="2">
    <source>
        <dbReference type="ARBA" id="ARBA00009220"/>
    </source>
</evidence>
<dbReference type="InterPro" id="IPR014001">
    <property type="entry name" value="Helicase_ATP-bd"/>
</dbReference>
<accession>A0AAF5DHC8</accession>
<feature type="compositionally biased region" description="Polar residues" evidence="11">
    <location>
        <begin position="2003"/>
        <end position="2018"/>
    </location>
</feature>
<feature type="compositionally biased region" description="Low complexity" evidence="11">
    <location>
        <begin position="2786"/>
        <end position="2801"/>
    </location>
</feature>
<evidence type="ECO:0000256" key="3">
    <source>
        <dbReference type="ARBA" id="ARBA00022741"/>
    </source>
</evidence>
<dbReference type="Gene3D" id="1.20.120.850">
    <property type="entry name" value="SWI2/SNF2 ATPases, N-terminal domain"/>
    <property type="match status" value="1"/>
</dbReference>
<feature type="region of interest" description="Disordered" evidence="11">
    <location>
        <begin position="251"/>
        <end position="309"/>
    </location>
</feature>
<keyword evidence="5" id="KW-0347">Helicase</keyword>
<dbReference type="WBParaSite" id="TCONS_00012165.p1">
    <property type="protein sequence ID" value="TCONS_00012165.p1"/>
    <property type="gene ID" value="XLOC_007591"/>
</dbReference>
<dbReference type="PROSITE" id="PS51192">
    <property type="entry name" value="HELICASE_ATP_BIND_1"/>
    <property type="match status" value="1"/>
</dbReference>
<evidence type="ECO:0000256" key="6">
    <source>
        <dbReference type="ARBA" id="ARBA00022840"/>
    </source>
</evidence>
<feature type="coiled-coil region" evidence="10">
    <location>
        <begin position="600"/>
        <end position="627"/>
    </location>
</feature>
<dbReference type="GO" id="GO:0016887">
    <property type="term" value="F:ATP hydrolysis activity"/>
    <property type="evidence" value="ECO:0007669"/>
    <property type="project" value="TreeGrafter"/>
</dbReference>
<dbReference type="Pfam" id="PF00271">
    <property type="entry name" value="Helicase_C"/>
    <property type="match status" value="1"/>
</dbReference>
<feature type="region of interest" description="Disordered" evidence="11">
    <location>
        <begin position="1930"/>
        <end position="2051"/>
    </location>
</feature>
<feature type="compositionally biased region" description="Polar residues" evidence="11">
    <location>
        <begin position="71"/>
        <end position="80"/>
    </location>
</feature>
<evidence type="ECO:0000256" key="7">
    <source>
        <dbReference type="ARBA" id="ARBA00022853"/>
    </source>
</evidence>
<keyword evidence="3" id="KW-0547">Nucleotide-binding</keyword>
<dbReference type="GO" id="GO:0006338">
    <property type="term" value="P:chromatin remodeling"/>
    <property type="evidence" value="ECO:0007669"/>
    <property type="project" value="TreeGrafter"/>
</dbReference>
<feature type="compositionally biased region" description="Polar residues" evidence="11">
    <location>
        <begin position="21"/>
        <end position="42"/>
    </location>
</feature>
<protein>
    <submittedName>
        <fullName evidence="15">Alpha-1,3-glucosyltransferase</fullName>
    </submittedName>
</protein>
<keyword evidence="14" id="KW-1185">Reference proteome</keyword>
<reference evidence="15" key="1">
    <citation type="submission" date="2024-02" db="UniProtKB">
        <authorList>
            <consortium name="WormBaseParasite"/>
        </authorList>
    </citation>
    <scope>IDENTIFICATION</scope>
</reference>
<dbReference type="InterPro" id="IPR050520">
    <property type="entry name" value="INO80/SWR1_helicase"/>
</dbReference>
<feature type="domain" description="Helicase C-terminal" evidence="13">
    <location>
        <begin position="1586"/>
        <end position="1747"/>
    </location>
</feature>
<feature type="compositionally biased region" description="Polar residues" evidence="11">
    <location>
        <begin position="531"/>
        <end position="546"/>
    </location>
</feature>
<feature type="compositionally biased region" description="Basic and acidic residues" evidence="11">
    <location>
        <begin position="1990"/>
        <end position="2002"/>
    </location>
</feature>
<dbReference type="InterPro" id="IPR027417">
    <property type="entry name" value="P-loop_NTPase"/>
</dbReference>
<feature type="compositionally biased region" description="Basic and acidic residues" evidence="11">
    <location>
        <begin position="206"/>
        <end position="220"/>
    </location>
</feature>
<comment type="subcellular location">
    <subcellularLocation>
        <location evidence="1">Nucleus</location>
    </subcellularLocation>
</comment>
<dbReference type="GO" id="GO:0042393">
    <property type="term" value="F:histone binding"/>
    <property type="evidence" value="ECO:0007669"/>
    <property type="project" value="TreeGrafter"/>
</dbReference>
<dbReference type="Gene3D" id="3.40.50.10810">
    <property type="entry name" value="Tandem AAA-ATPase domain"/>
    <property type="match status" value="1"/>
</dbReference>
<dbReference type="GO" id="GO:0005524">
    <property type="term" value="F:ATP binding"/>
    <property type="evidence" value="ECO:0007669"/>
    <property type="project" value="UniProtKB-KW"/>
</dbReference>
<dbReference type="SMART" id="SM00487">
    <property type="entry name" value="DEXDc"/>
    <property type="match status" value="1"/>
</dbReference>
<feature type="compositionally biased region" description="Low complexity" evidence="11">
    <location>
        <begin position="2743"/>
        <end position="2778"/>
    </location>
</feature>
<keyword evidence="4" id="KW-0378">Hydrolase</keyword>
<dbReference type="InterPro" id="IPR001650">
    <property type="entry name" value="Helicase_C-like"/>
</dbReference>
<feature type="compositionally biased region" description="Polar residues" evidence="11">
    <location>
        <begin position="470"/>
        <end position="483"/>
    </location>
</feature>
<feature type="region of interest" description="Disordered" evidence="11">
    <location>
        <begin position="2888"/>
        <end position="2940"/>
    </location>
</feature>
<dbReference type="SMART" id="SM00490">
    <property type="entry name" value="HELICc"/>
    <property type="match status" value="1"/>
</dbReference>
<evidence type="ECO:0000256" key="10">
    <source>
        <dbReference type="SAM" id="Coils"/>
    </source>
</evidence>
<dbReference type="SUPFAM" id="SSF52540">
    <property type="entry name" value="P-loop containing nucleoside triphosphate hydrolases"/>
    <property type="match status" value="2"/>
</dbReference>
<evidence type="ECO:0000256" key="1">
    <source>
        <dbReference type="ARBA" id="ARBA00004123"/>
    </source>
</evidence>
<feature type="compositionally biased region" description="Basic and acidic residues" evidence="11">
    <location>
        <begin position="1953"/>
        <end position="1970"/>
    </location>
</feature>
<feature type="region of interest" description="Disordered" evidence="11">
    <location>
        <begin position="410"/>
        <end position="490"/>
    </location>
</feature>
<proteinExistence type="inferred from homology"/>
<keyword evidence="9" id="KW-0539">Nucleus</keyword>
<feature type="domain" description="Helicase ATP-binding" evidence="12">
    <location>
        <begin position="854"/>
        <end position="1019"/>
    </location>
</feature>